<dbReference type="InterPro" id="IPR008972">
    <property type="entry name" value="Cupredoxin"/>
</dbReference>
<proteinExistence type="predicted"/>
<dbReference type="EMBL" id="CP116968">
    <property type="protein sequence ID" value="WNM60214.1"/>
    <property type="molecule type" value="Genomic_DNA"/>
</dbReference>
<evidence type="ECO:0008006" key="4">
    <source>
        <dbReference type="Google" id="ProtNLM"/>
    </source>
</evidence>
<dbReference type="SUPFAM" id="SSF49503">
    <property type="entry name" value="Cupredoxins"/>
    <property type="match status" value="1"/>
</dbReference>
<name>A0AA96GKY3_9BACT</name>
<feature type="signal peptide" evidence="1">
    <location>
        <begin position="1"/>
        <end position="27"/>
    </location>
</feature>
<dbReference type="KEGG" id="nneo:PQG83_10600"/>
<organism evidence="2 3">
    <name type="scientific">Candidatus Nitrospira neomarina</name>
    <dbReference type="NCBI Taxonomy" id="3020899"/>
    <lineage>
        <taxon>Bacteria</taxon>
        <taxon>Pseudomonadati</taxon>
        <taxon>Nitrospirota</taxon>
        <taxon>Nitrospiria</taxon>
        <taxon>Nitrospirales</taxon>
        <taxon>Nitrospiraceae</taxon>
        <taxon>Nitrospira</taxon>
    </lineage>
</organism>
<reference evidence="2 3" key="1">
    <citation type="submission" date="2023-01" db="EMBL/GenBank/DDBJ databases">
        <title>Cultivation and genomic characterization of new, ubiquitous marine nitrite-oxidizing bacteria from the Nitrospirales.</title>
        <authorList>
            <person name="Mueller A.J."/>
            <person name="Daebeler A."/>
            <person name="Herbold C.W."/>
            <person name="Kirkegaard R.H."/>
            <person name="Daims H."/>
        </authorList>
    </citation>
    <scope>NUCLEOTIDE SEQUENCE [LARGE SCALE GENOMIC DNA]</scope>
    <source>
        <strain evidence="2 3">DK</strain>
    </source>
</reference>
<protein>
    <recommendedName>
        <fullName evidence="4">Blue (type 1) copper domain-containing protein</fullName>
    </recommendedName>
</protein>
<keyword evidence="3" id="KW-1185">Reference proteome</keyword>
<dbReference type="RefSeq" id="WP_312740674.1">
    <property type="nucleotide sequence ID" value="NZ_CP116968.1"/>
</dbReference>
<dbReference type="AlphaFoldDB" id="A0AA96GKY3"/>
<accession>A0AA96GKY3</accession>
<evidence type="ECO:0000313" key="3">
    <source>
        <dbReference type="Proteomes" id="UP001302494"/>
    </source>
</evidence>
<dbReference type="Gene3D" id="2.60.40.420">
    <property type="entry name" value="Cupredoxins - blue copper proteins"/>
    <property type="match status" value="1"/>
</dbReference>
<evidence type="ECO:0000313" key="2">
    <source>
        <dbReference type="EMBL" id="WNM60214.1"/>
    </source>
</evidence>
<feature type="chain" id="PRO_5041639291" description="Blue (type 1) copper domain-containing protein" evidence="1">
    <location>
        <begin position="28"/>
        <end position="159"/>
    </location>
</feature>
<gene>
    <name evidence="2" type="ORF">PQG83_10600</name>
</gene>
<sequence length="159" mass="16945">MKNFHLNSSKLLLMGTLTLAMAFPVLAAKGPTTEIVMKGNGYHINTTGPSGTLTPGFTMDAGMTNTITLKNEDMTPHEFVSKSFQHMDVEVSGEAEMVKDGAASGWKIMPGQTVVLKVTPKVGENFGGSWDVFYCPIHGKGSMRGEVIVADSRTGTGAF</sequence>
<dbReference type="Proteomes" id="UP001302494">
    <property type="component" value="Chromosome"/>
</dbReference>
<keyword evidence="1" id="KW-0732">Signal</keyword>
<evidence type="ECO:0000256" key="1">
    <source>
        <dbReference type="SAM" id="SignalP"/>
    </source>
</evidence>